<dbReference type="STRING" id="631454.N177_0995"/>
<evidence type="ECO:0000313" key="2">
    <source>
        <dbReference type="Proteomes" id="UP000017819"/>
    </source>
</evidence>
<keyword evidence="2" id="KW-1185">Reference proteome</keyword>
<comment type="caution">
    <text evidence="1">The sequence shown here is derived from an EMBL/GenBank/DDBJ whole genome shotgun (WGS) entry which is preliminary data.</text>
</comment>
<dbReference type="AlphaFoldDB" id="V4RJ70"/>
<organism evidence="1 2">
    <name type="scientific">Lutibaculum baratangense AMV1</name>
    <dbReference type="NCBI Taxonomy" id="631454"/>
    <lineage>
        <taxon>Bacteria</taxon>
        <taxon>Pseudomonadati</taxon>
        <taxon>Pseudomonadota</taxon>
        <taxon>Alphaproteobacteria</taxon>
        <taxon>Hyphomicrobiales</taxon>
        <taxon>Tepidamorphaceae</taxon>
        <taxon>Lutibaculum</taxon>
    </lineage>
</organism>
<accession>V4RJ70</accession>
<sequence length="43" mass="4693">MVDFATLSPPEMALGFMLTVHLAGQRAPRGPFLSSPVPRRLAR</sequence>
<name>V4RJ70_9HYPH</name>
<proteinExistence type="predicted"/>
<protein>
    <submittedName>
        <fullName evidence="1">Uncharacterized protein</fullName>
    </submittedName>
</protein>
<gene>
    <name evidence="1" type="ORF">N177_0995</name>
</gene>
<evidence type="ECO:0000313" key="1">
    <source>
        <dbReference type="EMBL" id="ESR26136.1"/>
    </source>
</evidence>
<dbReference type="EMBL" id="AWXZ01000016">
    <property type="protein sequence ID" value="ESR26136.1"/>
    <property type="molecule type" value="Genomic_DNA"/>
</dbReference>
<dbReference type="Proteomes" id="UP000017819">
    <property type="component" value="Unassembled WGS sequence"/>
</dbReference>
<reference evidence="1 2" key="1">
    <citation type="journal article" date="2014" name="Genome Announc.">
        <title>Draft Genome Sequence of Lutibaculum baratangense Strain AMV1T, Isolated from a Mud Volcano in Andamans, India.</title>
        <authorList>
            <person name="Singh A."/>
            <person name="Sreenivas A."/>
            <person name="Sathyanarayana Reddy G."/>
            <person name="Pinnaka A.K."/>
            <person name="Shivaji S."/>
        </authorList>
    </citation>
    <scope>NUCLEOTIDE SEQUENCE [LARGE SCALE GENOMIC DNA]</scope>
    <source>
        <strain evidence="1 2">AMV1</strain>
    </source>
</reference>